<protein>
    <recommendedName>
        <fullName evidence="3">RRM domain-containing protein</fullName>
    </recommendedName>
</protein>
<evidence type="ECO:0000259" key="3">
    <source>
        <dbReference type="PROSITE" id="PS50102"/>
    </source>
</evidence>
<dbReference type="PANTHER" id="PTHR10501">
    <property type="entry name" value="U1 SMALL NUCLEAR RIBONUCLEOPROTEIN A/U2 SMALL NUCLEAR RIBONUCLEOPROTEIN B"/>
    <property type="match status" value="1"/>
</dbReference>
<keyword evidence="1 2" id="KW-0694">RNA-binding</keyword>
<dbReference type="InterPro" id="IPR012677">
    <property type="entry name" value="Nucleotide-bd_a/b_plait_sf"/>
</dbReference>
<dbReference type="SMART" id="SM00360">
    <property type="entry name" value="RRM"/>
    <property type="match status" value="2"/>
</dbReference>
<proteinExistence type="predicted"/>
<dbReference type="InterPro" id="IPR035979">
    <property type="entry name" value="RBD_domain_sf"/>
</dbReference>
<evidence type="ECO:0000256" key="2">
    <source>
        <dbReference type="PROSITE-ProRule" id="PRU00176"/>
    </source>
</evidence>
<feature type="domain" description="RRM" evidence="3">
    <location>
        <begin position="114"/>
        <end position="189"/>
    </location>
</feature>
<dbReference type="CDD" id="cd00590">
    <property type="entry name" value="RRM_SF"/>
    <property type="match status" value="1"/>
</dbReference>
<reference evidence="4" key="1">
    <citation type="submission" date="2021-01" db="EMBL/GenBank/DDBJ databases">
        <authorList>
            <person name="Corre E."/>
            <person name="Pelletier E."/>
            <person name="Niang G."/>
            <person name="Scheremetjew M."/>
            <person name="Finn R."/>
            <person name="Kale V."/>
            <person name="Holt S."/>
            <person name="Cochrane G."/>
            <person name="Meng A."/>
            <person name="Brown T."/>
            <person name="Cohen L."/>
        </authorList>
    </citation>
    <scope>NUCLEOTIDE SEQUENCE</scope>
    <source>
        <strain evidence="4">CCMP622</strain>
    </source>
</reference>
<feature type="domain" description="RRM" evidence="3">
    <location>
        <begin position="11"/>
        <end position="86"/>
    </location>
</feature>
<evidence type="ECO:0000313" key="4">
    <source>
        <dbReference type="EMBL" id="CAD9750532.1"/>
    </source>
</evidence>
<dbReference type="Pfam" id="PF00076">
    <property type="entry name" value="RRM_1"/>
    <property type="match status" value="1"/>
</dbReference>
<name>A0A7S2THP9_9EUKA</name>
<evidence type="ECO:0000256" key="1">
    <source>
        <dbReference type="ARBA" id="ARBA00022884"/>
    </source>
</evidence>
<dbReference type="AlphaFoldDB" id="A0A7S2THP9"/>
<dbReference type="EMBL" id="HBHP01005252">
    <property type="protein sequence ID" value="CAD9750532.1"/>
    <property type="molecule type" value="Transcribed_RNA"/>
</dbReference>
<dbReference type="PROSITE" id="PS50102">
    <property type="entry name" value="RRM"/>
    <property type="match status" value="2"/>
</dbReference>
<gene>
    <name evidence="4" type="ORF">LSP00402_LOCUS3251</name>
</gene>
<dbReference type="InterPro" id="IPR000504">
    <property type="entry name" value="RRM_dom"/>
</dbReference>
<dbReference type="Gene3D" id="3.30.70.330">
    <property type="match status" value="2"/>
</dbReference>
<accession>A0A7S2THP9</accession>
<dbReference type="GO" id="GO:0003723">
    <property type="term" value="F:RNA binding"/>
    <property type="evidence" value="ECO:0007669"/>
    <property type="project" value="UniProtKB-UniRule"/>
</dbReference>
<sequence length="199" mass="21978">MQQQHEPGAINTLHASGFPMGTTEQDVGAIFGVQPGFIAMNFQARPGKLPCAWIQFHSTEYAIAAKAQTDGRPLYGKPIRVGYAKSEMKTSRRQLQQMGYDTKTYNQNPSQAINTLYITGLSGDTQEMQLHDMVRVLDGFVGLSFVAREGRNPHGFVLFRDTPAATAAMQVLQTKDILGRPLRVQYAKSEMHKNAATST</sequence>
<organism evidence="4">
    <name type="scientific">Lotharella oceanica</name>
    <dbReference type="NCBI Taxonomy" id="641309"/>
    <lineage>
        <taxon>Eukaryota</taxon>
        <taxon>Sar</taxon>
        <taxon>Rhizaria</taxon>
        <taxon>Cercozoa</taxon>
        <taxon>Chlorarachniophyceae</taxon>
        <taxon>Lotharella</taxon>
    </lineage>
</organism>
<dbReference type="SUPFAM" id="SSF54928">
    <property type="entry name" value="RNA-binding domain, RBD"/>
    <property type="match status" value="1"/>
</dbReference>